<dbReference type="SUPFAM" id="SSF54928">
    <property type="entry name" value="RNA-binding domain, RBD"/>
    <property type="match status" value="1"/>
</dbReference>
<dbReference type="GO" id="GO:0003723">
    <property type="term" value="F:RNA binding"/>
    <property type="evidence" value="ECO:0007669"/>
    <property type="project" value="UniProtKB-UniRule"/>
</dbReference>
<evidence type="ECO:0000256" key="3">
    <source>
        <dbReference type="SAM" id="MobiDB-lite"/>
    </source>
</evidence>
<dbReference type="Pfam" id="PF00076">
    <property type="entry name" value="RRM_1"/>
    <property type="match status" value="1"/>
</dbReference>
<organism evidence="5">
    <name type="scientific">Dunaliella tertiolecta</name>
    <name type="common">Green alga</name>
    <dbReference type="NCBI Taxonomy" id="3047"/>
    <lineage>
        <taxon>Eukaryota</taxon>
        <taxon>Viridiplantae</taxon>
        <taxon>Chlorophyta</taxon>
        <taxon>core chlorophytes</taxon>
        <taxon>Chlorophyceae</taxon>
        <taxon>CS clade</taxon>
        <taxon>Chlamydomonadales</taxon>
        <taxon>Dunaliellaceae</taxon>
        <taxon>Dunaliella</taxon>
    </lineage>
</organism>
<evidence type="ECO:0000256" key="2">
    <source>
        <dbReference type="SAM" id="Coils"/>
    </source>
</evidence>
<dbReference type="InterPro" id="IPR035979">
    <property type="entry name" value="RBD_domain_sf"/>
</dbReference>
<name>A0A7S3R6Y0_DUNTE</name>
<evidence type="ECO:0000256" key="1">
    <source>
        <dbReference type="PROSITE-ProRule" id="PRU00176"/>
    </source>
</evidence>
<dbReference type="CDD" id="cd12291">
    <property type="entry name" value="RRM1_La"/>
    <property type="match status" value="1"/>
</dbReference>
<reference evidence="5" key="1">
    <citation type="submission" date="2021-01" db="EMBL/GenBank/DDBJ databases">
        <authorList>
            <person name="Corre E."/>
            <person name="Pelletier E."/>
            <person name="Niang G."/>
            <person name="Scheremetjew M."/>
            <person name="Finn R."/>
            <person name="Kale V."/>
            <person name="Holt S."/>
            <person name="Cochrane G."/>
            <person name="Meng A."/>
            <person name="Brown T."/>
            <person name="Cohen L."/>
        </authorList>
    </citation>
    <scope>NUCLEOTIDE SEQUENCE</scope>
    <source>
        <strain evidence="5">CCMP1320</strain>
    </source>
</reference>
<protein>
    <recommendedName>
        <fullName evidence="4">RRM domain-containing protein</fullName>
    </recommendedName>
</protein>
<gene>
    <name evidence="5" type="ORF">DTER00134_LOCUS19564</name>
</gene>
<keyword evidence="2" id="KW-0175">Coiled coil</keyword>
<evidence type="ECO:0000313" key="5">
    <source>
        <dbReference type="EMBL" id="CAE0504491.1"/>
    </source>
</evidence>
<feature type="domain" description="RRM" evidence="4">
    <location>
        <begin position="5"/>
        <end position="88"/>
    </location>
</feature>
<dbReference type="PROSITE" id="PS50102">
    <property type="entry name" value="RRM"/>
    <property type="match status" value="1"/>
</dbReference>
<feature type="region of interest" description="Disordered" evidence="3">
    <location>
        <begin position="86"/>
        <end position="140"/>
    </location>
</feature>
<feature type="compositionally biased region" description="Polar residues" evidence="3">
    <location>
        <begin position="91"/>
        <end position="101"/>
    </location>
</feature>
<feature type="region of interest" description="Disordered" evidence="3">
    <location>
        <begin position="317"/>
        <end position="364"/>
    </location>
</feature>
<feature type="coiled-coil region" evidence="2">
    <location>
        <begin position="277"/>
        <end position="311"/>
    </location>
</feature>
<keyword evidence="1" id="KW-0694">RNA-binding</keyword>
<accession>A0A7S3R6Y0</accession>
<dbReference type="EMBL" id="HBIP01032140">
    <property type="protein sequence ID" value="CAE0504491.1"/>
    <property type="molecule type" value="Transcribed_RNA"/>
</dbReference>
<sequence length="364" mass="39375">MDDSKTVLARPFPLSTTEDRVKALFDALGRVKRVKLRRDESNQAFRGSVYVEFESHDTAAAAVANPPLRPNSKTEVLEVILKTEYHRQKQQSHARQPQNGSKAHKRPRHSSSTEQQPQQLQQHGAPISFPPPPPIYAHQQPDMDLDQELMAYASGDVAQAGPSSGTQVHHQQQFPQHIGMGYGGHATHAANTANALRRMQEAEQALAVQREQNSSMLNRLLTAQAAAEEAQSREVAVARKLLTKEAEIGSLKGEVEAAKSMARARTESIQGQFKARIHDLEVQVHQLKDDNNMLRRERDQADARTRAVERKLKALTAAGAGASAAGGAAPSKPGIDGSEAAAGKAEAPSKNGKAAADLGSDDDA</sequence>
<dbReference type="Gene3D" id="3.30.70.330">
    <property type="match status" value="1"/>
</dbReference>
<evidence type="ECO:0000259" key="4">
    <source>
        <dbReference type="PROSITE" id="PS50102"/>
    </source>
</evidence>
<dbReference type="InterPro" id="IPR012677">
    <property type="entry name" value="Nucleotide-bd_a/b_plait_sf"/>
</dbReference>
<feature type="compositionally biased region" description="Low complexity" evidence="3">
    <location>
        <begin position="317"/>
        <end position="329"/>
    </location>
</feature>
<dbReference type="AlphaFoldDB" id="A0A7S3R6Y0"/>
<dbReference type="InterPro" id="IPR000504">
    <property type="entry name" value="RRM_dom"/>
</dbReference>
<feature type="coiled-coil region" evidence="2">
    <location>
        <begin position="192"/>
        <end position="219"/>
    </location>
</feature>
<proteinExistence type="predicted"/>
<dbReference type="SMART" id="SM00360">
    <property type="entry name" value="RRM"/>
    <property type="match status" value="1"/>
</dbReference>